<protein>
    <submittedName>
        <fullName evidence="1">Uncharacterized protein</fullName>
    </submittedName>
</protein>
<gene>
    <name evidence="1" type="ORF">KUCAC02_031328</name>
</gene>
<dbReference type="Proteomes" id="UP001057452">
    <property type="component" value="Chromosome 5"/>
</dbReference>
<accession>A0ACB9XML4</accession>
<proteinExistence type="predicted"/>
<keyword evidence="2" id="KW-1185">Reference proteome</keyword>
<name>A0ACB9XML4_CHAAC</name>
<evidence type="ECO:0000313" key="2">
    <source>
        <dbReference type="Proteomes" id="UP001057452"/>
    </source>
</evidence>
<evidence type="ECO:0000313" key="1">
    <source>
        <dbReference type="EMBL" id="KAI4827971.1"/>
    </source>
</evidence>
<comment type="caution">
    <text evidence="1">The sequence shown here is derived from an EMBL/GenBank/DDBJ whole genome shotgun (WGS) entry which is preliminary data.</text>
</comment>
<organism evidence="1 2">
    <name type="scientific">Chaenocephalus aceratus</name>
    <name type="common">Blackfin icefish</name>
    <name type="synonym">Chaenichthys aceratus</name>
    <dbReference type="NCBI Taxonomy" id="36190"/>
    <lineage>
        <taxon>Eukaryota</taxon>
        <taxon>Metazoa</taxon>
        <taxon>Chordata</taxon>
        <taxon>Craniata</taxon>
        <taxon>Vertebrata</taxon>
        <taxon>Euteleostomi</taxon>
        <taxon>Actinopterygii</taxon>
        <taxon>Neopterygii</taxon>
        <taxon>Teleostei</taxon>
        <taxon>Neoteleostei</taxon>
        <taxon>Acanthomorphata</taxon>
        <taxon>Eupercaria</taxon>
        <taxon>Perciformes</taxon>
        <taxon>Notothenioidei</taxon>
        <taxon>Channichthyidae</taxon>
        <taxon>Chaenocephalus</taxon>
    </lineage>
</organism>
<dbReference type="EMBL" id="CM043789">
    <property type="protein sequence ID" value="KAI4827971.1"/>
    <property type="molecule type" value="Genomic_DNA"/>
</dbReference>
<sequence length="96" mass="10883">MAQTAPEVYQGFLDGDFVAKETKNRFNEVPFDLRLEHINKTGKVAGGLIGITRNDPARNRWSITYNERASLAEDTRSLFGLTHDDDDDEETHKDSL</sequence>
<reference evidence="1" key="1">
    <citation type="submission" date="2022-05" db="EMBL/GenBank/DDBJ databases">
        <title>Chromosome-level genome of Chaenocephalus aceratus.</title>
        <authorList>
            <person name="Park H."/>
        </authorList>
    </citation>
    <scope>NUCLEOTIDE SEQUENCE</scope>
    <source>
        <strain evidence="1">KU_202001</strain>
    </source>
</reference>